<proteinExistence type="predicted"/>
<name>A0A1B6C8D7_9HEMI</name>
<dbReference type="EMBL" id="GEDC01027577">
    <property type="protein sequence ID" value="JAS09721.1"/>
    <property type="molecule type" value="Transcribed_RNA"/>
</dbReference>
<organism evidence="1">
    <name type="scientific">Clastoptera arizonana</name>
    <name type="common">Arizona spittle bug</name>
    <dbReference type="NCBI Taxonomy" id="38151"/>
    <lineage>
        <taxon>Eukaryota</taxon>
        <taxon>Metazoa</taxon>
        <taxon>Ecdysozoa</taxon>
        <taxon>Arthropoda</taxon>
        <taxon>Hexapoda</taxon>
        <taxon>Insecta</taxon>
        <taxon>Pterygota</taxon>
        <taxon>Neoptera</taxon>
        <taxon>Paraneoptera</taxon>
        <taxon>Hemiptera</taxon>
        <taxon>Auchenorrhyncha</taxon>
        <taxon>Cercopoidea</taxon>
        <taxon>Clastopteridae</taxon>
        <taxon>Clastoptera</taxon>
    </lineage>
</organism>
<evidence type="ECO:0000313" key="1">
    <source>
        <dbReference type="EMBL" id="JAS09721.1"/>
    </source>
</evidence>
<feature type="non-terminal residue" evidence="1">
    <location>
        <position position="1"/>
    </location>
</feature>
<reference evidence="1" key="1">
    <citation type="submission" date="2015-12" db="EMBL/GenBank/DDBJ databases">
        <title>De novo transcriptome assembly of four potential Pierce s Disease insect vectors from Arizona vineyards.</title>
        <authorList>
            <person name="Tassone E.E."/>
        </authorList>
    </citation>
    <scope>NUCLEOTIDE SEQUENCE</scope>
</reference>
<protein>
    <submittedName>
        <fullName evidence="1">Uncharacterized protein</fullName>
    </submittedName>
</protein>
<gene>
    <name evidence="1" type="ORF">g.4754</name>
</gene>
<accession>A0A1B6C8D7</accession>
<dbReference type="AlphaFoldDB" id="A0A1B6C8D7"/>
<sequence>EELRNKVLSLESDLIKRNLIYNETPIVELTQSHLQLLKQSILDYVQGRTSELHLMNIGDAPTGFKVFRQLFQEREVGYLETERKAVCLALEGIKRQRMHSVISLRGSQHKLLEELAELSVEAAENIKVLTKQEEVATQSAVSNRAKKSRRSIKIDSINQRDVDVRALQENLIRMEFLVSSIFNKQSLLCEFITTKVDEAIYNISKKFERNIIFEHITTA</sequence>